<protein>
    <submittedName>
        <fullName evidence="2">Uncharacterized protein</fullName>
    </submittedName>
</protein>
<keyword evidence="3" id="KW-1185">Reference proteome</keyword>
<organism evidence="2 3">
    <name type="scientific">Phormidium pseudopriestleyi FRX01</name>
    <dbReference type="NCBI Taxonomy" id="1759528"/>
    <lineage>
        <taxon>Bacteria</taxon>
        <taxon>Bacillati</taxon>
        <taxon>Cyanobacteriota</taxon>
        <taxon>Cyanophyceae</taxon>
        <taxon>Oscillatoriophycideae</taxon>
        <taxon>Oscillatoriales</taxon>
        <taxon>Oscillatoriaceae</taxon>
        <taxon>Phormidium</taxon>
    </lineage>
</organism>
<evidence type="ECO:0000256" key="1">
    <source>
        <dbReference type="SAM" id="Phobius"/>
    </source>
</evidence>
<evidence type="ECO:0000313" key="3">
    <source>
        <dbReference type="Proteomes" id="UP000664844"/>
    </source>
</evidence>
<accession>A0ABS3FM53</accession>
<proteinExistence type="predicted"/>
<evidence type="ECO:0000313" key="2">
    <source>
        <dbReference type="EMBL" id="MBO0348175.1"/>
    </source>
</evidence>
<comment type="caution">
    <text evidence="2">The sequence shown here is derived from an EMBL/GenBank/DDBJ whole genome shotgun (WGS) entry which is preliminary data.</text>
</comment>
<dbReference type="RefSeq" id="WP_207086737.1">
    <property type="nucleotide sequence ID" value="NZ_JAFLQW010000083.1"/>
</dbReference>
<keyword evidence="1" id="KW-0812">Transmembrane</keyword>
<name>A0ABS3FM53_9CYAN</name>
<dbReference type="EMBL" id="JAFLQW010000083">
    <property type="protein sequence ID" value="MBO0348175.1"/>
    <property type="molecule type" value="Genomic_DNA"/>
</dbReference>
<keyword evidence="1" id="KW-1133">Transmembrane helix</keyword>
<feature type="transmembrane region" description="Helical" evidence="1">
    <location>
        <begin position="6"/>
        <end position="27"/>
    </location>
</feature>
<sequence>MANKTGPSPVLYFVTFLILASVGYWFLSSQEKTAQITPNAPIAPQPEAPPTLGGNADLAAISRSLTPEEKAQGLAVVAIAREHSALVIGIENPYTRETR</sequence>
<gene>
    <name evidence="2" type="ORF">J0895_03465</name>
</gene>
<dbReference type="Proteomes" id="UP000664844">
    <property type="component" value="Unassembled WGS sequence"/>
</dbReference>
<keyword evidence="1" id="KW-0472">Membrane</keyword>
<reference evidence="2 3" key="1">
    <citation type="submission" date="2021-03" db="EMBL/GenBank/DDBJ databases">
        <title>Metabolic Capacity of the Antarctic Cyanobacterium Phormidium pseudopriestleyi that Sustains Oxygenic Photosynthesis in the Presence of Hydrogen Sulfide.</title>
        <authorList>
            <person name="Lumian J.E."/>
            <person name="Jungblut A.D."/>
            <person name="Dillon M.L."/>
            <person name="Hawes I."/>
            <person name="Doran P.T."/>
            <person name="Mackey T.J."/>
            <person name="Dick G.J."/>
            <person name="Grettenberger C.L."/>
            <person name="Sumner D.Y."/>
        </authorList>
    </citation>
    <scope>NUCLEOTIDE SEQUENCE [LARGE SCALE GENOMIC DNA]</scope>
    <source>
        <strain evidence="2 3">FRX01</strain>
    </source>
</reference>